<protein>
    <submittedName>
        <fullName evidence="2">Uncharacterized protein</fullName>
    </submittedName>
</protein>
<sequence length="74" mass="8254">MNIGSAPEKNSAPAHLLHYPWNTVSPFIGSIFYFVTKKIRIGRKDSLLGLTAAELYKRSLAVTTWVGVWTSVFV</sequence>
<keyword evidence="3" id="KW-1185">Reference proteome</keyword>
<dbReference type="EMBL" id="JAERUA010000009">
    <property type="protein sequence ID" value="KAI1895705.1"/>
    <property type="molecule type" value="Genomic_DNA"/>
</dbReference>
<name>A0A8T3DN91_9TELE</name>
<evidence type="ECO:0000313" key="2">
    <source>
        <dbReference type="EMBL" id="KAI1895705.1"/>
    </source>
</evidence>
<comment type="caution">
    <text evidence="2">The sequence shown here is derived from an EMBL/GenBank/DDBJ whole genome shotgun (WGS) entry which is preliminary data.</text>
</comment>
<proteinExistence type="predicted"/>
<keyword evidence="1" id="KW-0812">Transmembrane</keyword>
<gene>
    <name evidence="2" type="ORF">AGOR_G00108990</name>
</gene>
<feature type="transmembrane region" description="Helical" evidence="1">
    <location>
        <begin position="19"/>
        <end position="36"/>
    </location>
</feature>
<reference evidence="2" key="1">
    <citation type="submission" date="2021-01" db="EMBL/GenBank/DDBJ databases">
        <authorList>
            <person name="Zahm M."/>
            <person name="Roques C."/>
            <person name="Cabau C."/>
            <person name="Klopp C."/>
            <person name="Donnadieu C."/>
            <person name="Jouanno E."/>
            <person name="Lampietro C."/>
            <person name="Louis A."/>
            <person name="Herpin A."/>
            <person name="Echchiki A."/>
            <person name="Berthelot C."/>
            <person name="Parey E."/>
            <person name="Roest-Crollius H."/>
            <person name="Braasch I."/>
            <person name="Postlethwait J."/>
            <person name="Bobe J."/>
            <person name="Montfort J."/>
            <person name="Bouchez O."/>
            <person name="Begum T."/>
            <person name="Mejri S."/>
            <person name="Adams A."/>
            <person name="Chen W.-J."/>
            <person name="Guiguen Y."/>
        </authorList>
    </citation>
    <scope>NUCLEOTIDE SEQUENCE</scope>
    <source>
        <tissue evidence="2">Blood</tissue>
    </source>
</reference>
<dbReference type="Proteomes" id="UP000829720">
    <property type="component" value="Unassembled WGS sequence"/>
</dbReference>
<keyword evidence="1" id="KW-0472">Membrane</keyword>
<keyword evidence="1" id="KW-1133">Transmembrane helix</keyword>
<evidence type="ECO:0000256" key="1">
    <source>
        <dbReference type="SAM" id="Phobius"/>
    </source>
</evidence>
<dbReference type="AlphaFoldDB" id="A0A8T3DN91"/>
<accession>A0A8T3DN91</accession>
<organism evidence="2 3">
    <name type="scientific">Albula goreensis</name>
    <dbReference type="NCBI Taxonomy" id="1534307"/>
    <lineage>
        <taxon>Eukaryota</taxon>
        <taxon>Metazoa</taxon>
        <taxon>Chordata</taxon>
        <taxon>Craniata</taxon>
        <taxon>Vertebrata</taxon>
        <taxon>Euteleostomi</taxon>
        <taxon>Actinopterygii</taxon>
        <taxon>Neopterygii</taxon>
        <taxon>Teleostei</taxon>
        <taxon>Albuliformes</taxon>
        <taxon>Albulidae</taxon>
        <taxon>Albula</taxon>
    </lineage>
</organism>
<evidence type="ECO:0000313" key="3">
    <source>
        <dbReference type="Proteomes" id="UP000829720"/>
    </source>
</evidence>